<dbReference type="AlphaFoldDB" id="D5CLB8"/>
<organism evidence="2 3">
    <name type="scientific">Sideroxydans lithotrophicus (strain ES-1)</name>
    <dbReference type="NCBI Taxonomy" id="580332"/>
    <lineage>
        <taxon>Bacteria</taxon>
        <taxon>Pseudomonadati</taxon>
        <taxon>Pseudomonadota</taxon>
        <taxon>Betaproteobacteria</taxon>
        <taxon>Nitrosomonadales</taxon>
        <taxon>Gallionellaceae</taxon>
        <taxon>Sideroxydans</taxon>
    </lineage>
</organism>
<feature type="signal peptide" evidence="1">
    <location>
        <begin position="1"/>
        <end position="23"/>
    </location>
</feature>
<dbReference type="KEGG" id="slt:Slit_0264"/>
<dbReference type="Proteomes" id="UP000001625">
    <property type="component" value="Chromosome"/>
</dbReference>
<accession>D5CLB8</accession>
<sequence length="439" mass="44021" precursor="true">MKKIVLSLAGVLAAAAFAPEASAVPAFARQTGMACSACHYQHFPLLNGFGRSFKSAAYSMMGAQGKIEGENLSIPDVVNFGGFTTTFVQSQSAGQTAGVGNAVAVPKWGVPGTGGELSLFLGGRISDFAGFLGEAGLGGGGAANTGGIVGAAKLAMLFPVGDARVGTVIYSSNGQGAAYSFELLNTGAANTHKLMGNNGPSSQHVKATSASQYFGTNTAATGVNVVANSTMGFINVGAYEMAGNSLVGGANNLNLTYIRAAATIDLAGWDAGFGIQNFGGKSYVTGGNNVAAVAGTANAPKATIIDAQMQGDLAEMPVGFYASYGTAAAGTATETNIFNPMAPNGGAGTTAATSFNVAAEFGIIPHVSTIQVAMRLAKNGAAVNNTDNALMLGVTYELAQNVALSLTRTQQSGSAWNTDAAGNQAVGKTANTLLLEALF</sequence>
<evidence type="ECO:0000256" key="1">
    <source>
        <dbReference type="SAM" id="SignalP"/>
    </source>
</evidence>
<keyword evidence="1" id="KW-0732">Signal</keyword>
<name>D5CLB8_SIDLE</name>
<protein>
    <recommendedName>
        <fullName evidence="4">Cytochrome c domain-containing protein</fullName>
    </recommendedName>
</protein>
<dbReference type="OrthoDB" id="5391020at2"/>
<dbReference type="HOGENOM" id="CLU_615222_0_0_4"/>
<evidence type="ECO:0008006" key="4">
    <source>
        <dbReference type="Google" id="ProtNLM"/>
    </source>
</evidence>
<evidence type="ECO:0000313" key="3">
    <source>
        <dbReference type="Proteomes" id="UP000001625"/>
    </source>
</evidence>
<reference evidence="2 3" key="1">
    <citation type="submission" date="2010-03" db="EMBL/GenBank/DDBJ databases">
        <title>Complete sequence of Sideroxydans lithotrophicus ES-1.</title>
        <authorList>
            <consortium name="US DOE Joint Genome Institute"/>
            <person name="Lucas S."/>
            <person name="Copeland A."/>
            <person name="Lapidus A."/>
            <person name="Cheng J.-F."/>
            <person name="Bruce D."/>
            <person name="Goodwin L."/>
            <person name="Pitluck S."/>
            <person name="Munk A.C."/>
            <person name="Detter J.C."/>
            <person name="Han C."/>
            <person name="Tapia R."/>
            <person name="Larimer F."/>
            <person name="Land M."/>
            <person name="Hauser L."/>
            <person name="Kyrpides N."/>
            <person name="Ivanova N."/>
            <person name="Emerson D."/>
            <person name="Woyke T."/>
        </authorList>
    </citation>
    <scope>NUCLEOTIDE SEQUENCE [LARGE SCALE GENOMIC DNA]</scope>
    <source>
        <strain evidence="2 3">ES-1</strain>
    </source>
</reference>
<proteinExistence type="predicted"/>
<dbReference type="EMBL" id="CP001965">
    <property type="protein sequence ID" value="ADE10506.1"/>
    <property type="molecule type" value="Genomic_DNA"/>
</dbReference>
<dbReference type="RefSeq" id="WP_013028405.1">
    <property type="nucleotide sequence ID" value="NC_013959.1"/>
</dbReference>
<feature type="chain" id="PRO_5003069940" description="Cytochrome c domain-containing protein" evidence="1">
    <location>
        <begin position="24"/>
        <end position="439"/>
    </location>
</feature>
<gene>
    <name evidence="2" type="ordered locus">Slit_0264</name>
</gene>
<dbReference type="eggNOG" id="ENOG5031628">
    <property type="taxonomic scope" value="Bacteria"/>
</dbReference>
<keyword evidence="3" id="KW-1185">Reference proteome</keyword>
<evidence type="ECO:0000313" key="2">
    <source>
        <dbReference type="EMBL" id="ADE10506.1"/>
    </source>
</evidence>